<feature type="domain" description="Major facilitator superfamily (MFS) profile" evidence="7">
    <location>
        <begin position="1"/>
        <end position="492"/>
    </location>
</feature>
<evidence type="ECO:0000256" key="3">
    <source>
        <dbReference type="ARBA" id="ARBA00022692"/>
    </source>
</evidence>
<dbReference type="GO" id="GO:0005886">
    <property type="term" value="C:plasma membrane"/>
    <property type="evidence" value="ECO:0007669"/>
    <property type="project" value="TreeGrafter"/>
</dbReference>
<evidence type="ECO:0000256" key="4">
    <source>
        <dbReference type="ARBA" id="ARBA00022989"/>
    </source>
</evidence>
<keyword evidence="9" id="KW-1185">Reference proteome</keyword>
<gene>
    <name evidence="8" type="ORF">CONCODRAFT_6006</name>
</gene>
<keyword evidence="3 6" id="KW-0812">Transmembrane</keyword>
<feature type="transmembrane region" description="Helical" evidence="6">
    <location>
        <begin position="277"/>
        <end position="302"/>
    </location>
</feature>
<name>A0A137P8D5_CONC2</name>
<dbReference type="PANTHER" id="PTHR23501">
    <property type="entry name" value="MAJOR FACILITATOR SUPERFAMILY"/>
    <property type="match status" value="1"/>
</dbReference>
<keyword evidence="2" id="KW-0813">Transport</keyword>
<dbReference type="PANTHER" id="PTHR23501:SF191">
    <property type="entry name" value="VACUOLAR BASIC AMINO ACID TRANSPORTER 4"/>
    <property type="match status" value="1"/>
</dbReference>
<dbReference type="SUPFAM" id="SSF103473">
    <property type="entry name" value="MFS general substrate transporter"/>
    <property type="match status" value="1"/>
</dbReference>
<dbReference type="Gene3D" id="1.20.1250.20">
    <property type="entry name" value="MFS general substrate transporter like domains"/>
    <property type="match status" value="2"/>
</dbReference>
<dbReference type="GO" id="GO:0012505">
    <property type="term" value="C:endomembrane system"/>
    <property type="evidence" value="ECO:0007669"/>
    <property type="project" value="UniProtKB-SubCell"/>
</dbReference>
<feature type="transmembrane region" description="Helical" evidence="6">
    <location>
        <begin position="246"/>
        <end position="265"/>
    </location>
</feature>
<evidence type="ECO:0000256" key="1">
    <source>
        <dbReference type="ARBA" id="ARBA00004127"/>
    </source>
</evidence>
<dbReference type="OrthoDB" id="6770063at2759"/>
<feature type="transmembrane region" description="Helical" evidence="6">
    <location>
        <begin position="375"/>
        <end position="394"/>
    </location>
</feature>
<evidence type="ECO:0000256" key="6">
    <source>
        <dbReference type="SAM" id="Phobius"/>
    </source>
</evidence>
<feature type="transmembrane region" description="Helical" evidence="6">
    <location>
        <begin position="406"/>
        <end position="428"/>
    </location>
</feature>
<feature type="transmembrane region" description="Helical" evidence="6">
    <location>
        <begin position="147"/>
        <end position="165"/>
    </location>
</feature>
<dbReference type="Pfam" id="PF07690">
    <property type="entry name" value="MFS_1"/>
    <property type="match status" value="1"/>
</dbReference>
<proteinExistence type="predicted"/>
<dbReference type="STRING" id="796925.A0A137P8D5"/>
<dbReference type="InterPro" id="IPR020846">
    <property type="entry name" value="MFS_dom"/>
</dbReference>
<feature type="transmembrane region" description="Helical" evidence="6">
    <location>
        <begin position="108"/>
        <end position="135"/>
    </location>
</feature>
<dbReference type="InterPro" id="IPR036259">
    <property type="entry name" value="MFS_trans_sf"/>
</dbReference>
<sequence>MSGLKNNQEDTSQFQHIYTVTESSSTNLNFGAKLSNLQLFAILIGIFFGVFVSGIDETILSTAQEVITLDFNSPNYITWIATAYLMPMVVFAPLYGKFCDIFGRKVCMLFALTIFALGSLGIGAGGIVSVSYIIISDLVPLEKRGTYLGLTSISFAISNMLGPILGGIIVEHVTWRVIFYINLPVAGVLIFISLFIIPLPWVEGSVYNKLKRIDYFGVLTLSAAIVLFVLSTTWGGDQYDWNSYQVILTLCLSFFFLGVFILVELKFATEPVLPPKMFNVNVAICSLVNAILGLIDFTIIYYLPVYFQTLQGKSASQSGYELAPFLVVSSIVAMLSGVFVNRVDSFRIPIWIGSAMMTVRSGLFCLISPNIPSWAMTVFSCILSFGIGCSLQITAIGAQASAEPEYIAIVAGFFNFTLNFGGTVGLSIDGAILNSYLNALTDSLDYEIYDTYNIFLLESDAYYSGLRAIFYFLLVTSLLALISSVFLKHKSLKEVIIAPVH</sequence>
<dbReference type="GO" id="GO:0022857">
    <property type="term" value="F:transmembrane transporter activity"/>
    <property type="evidence" value="ECO:0007669"/>
    <property type="project" value="InterPro"/>
</dbReference>
<keyword evidence="5 6" id="KW-0472">Membrane</keyword>
<feature type="transmembrane region" description="Helical" evidence="6">
    <location>
        <begin position="177"/>
        <end position="201"/>
    </location>
</feature>
<feature type="transmembrane region" description="Helical" evidence="6">
    <location>
        <begin position="76"/>
        <end position="96"/>
    </location>
</feature>
<comment type="subcellular location">
    <subcellularLocation>
        <location evidence="1">Endomembrane system</location>
        <topology evidence="1">Multi-pass membrane protein</topology>
    </subcellularLocation>
</comment>
<feature type="transmembrane region" description="Helical" evidence="6">
    <location>
        <begin position="322"/>
        <end position="341"/>
    </location>
</feature>
<evidence type="ECO:0000313" key="9">
    <source>
        <dbReference type="Proteomes" id="UP000070444"/>
    </source>
</evidence>
<evidence type="ECO:0000313" key="8">
    <source>
        <dbReference type="EMBL" id="KXN71276.1"/>
    </source>
</evidence>
<organism evidence="8 9">
    <name type="scientific">Conidiobolus coronatus (strain ATCC 28846 / CBS 209.66 / NRRL 28638)</name>
    <name type="common">Delacroixia coronata</name>
    <dbReference type="NCBI Taxonomy" id="796925"/>
    <lineage>
        <taxon>Eukaryota</taxon>
        <taxon>Fungi</taxon>
        <taxon>Fungi incertae sedis</taxon>
        <taxon>Zoopagomycota</taxon>
        <taxon>Entomophthoromycotina</taxon>
        <taxon>Entomophthoromycetes</taxon>
        <taxon>Entomophthorales</taxon>
        <taxon>Ancylistaceae</taxon>
        <taxon>Conidiobolus</taxon>
    </lineage>
</organism>
<accession>A0A137P8D5</accession>
<evidence type="ECO:0000256" key="5">
    <source>
        <dbReference type="ARBA" id="ARBA00023136"/>
    </source>
</evidence>
<evidence type="ECO:0000256" key="2">
    <source>
        <dbReference type="ARBA" id="ARBA00022448"/>
    </source>
</evidence>
<reference evidence="8 9" key="1">
    <citation type="journal article" date="2015" name="Genome Biol. Evol.">
        <title>Phylogenomic analyses indicate that early fungi evolved digesting cell walls of algal ancestors of land plants.</title>
        <authorList>
            <person name="Chang Y."/>
            <person name="Wang S."/>
            <person name="Sekimoto S."/>
            <person name="Aerts A.L."/>
            <person name="Choi C."/>
            <person name="Clum A."/>
            <person name="LaButti K.M."/>
            <person name="Lindquist E.A."/>
            <person name="Yee Ngan C."/>
            <person name="Ohm R.A."/>
            <person name="Salamov A.A."/>
            <person name="Grigoriev I.V."/>
            <person name="Spatafora J.W."/>
            <person name="Berbee M.L."/>
        </authorList>
    </citation>
    <scope>NUCLEOTIDE SEQUENCE [LARGE SCALE GENOMIC DNA]</scope>
    <source>
        <strain evidence="8 9">NRRL 28638</strain>
    </source>
</reference>
<dbReference type="PROSITE" id="PS50850">
    <property type="entry name" value="MFS"/>
    <property type="match status" value="1"/>
</dbReference>
<protein>
    <submittedName>
        <fullName evidence="8">MFS general substrate transporter</fullName>
    </submittedName>
</protein>
<feature type="transmembrane region" description="Helical" evidence="6">
    <location>
        <begin position="468"/>
        <end position="487"/>
    </location>
</feature>
<dbReference type="Proteomes" id="UP000070444">
    <property type="component" value="Unassembled WGS sequence"/>
</dbReference>
<dbReference type="EMBL" id="KQ964478">
    <property type="protein sequence ID" value="KXN71276.1"/>
    <property type="molecule type" value="Genomic_DNA"/>
</dbReference>
<dbReference type="AlphaFoldDB" id="A0A137P8D5"/>
<feature type="transmembrane region" description="Helical" evidence="6">
    <location>
        <begin position="213"/>
        <end position="234"/>
    </location>
</feature>
<evidence type="ECO:0000259" key="7">
    <source>
        <dbReference type="PROSITE" id="PS50850"/>
    </source>
</evidence>
<dbReference type="InterPro" id="IPR011701">
    <property type="entry name" value="MFS"/>
</dbReference>
<feature type="transmembrane region" description="Helical" evidence="6">
    <location>
        <begin position="37"/>
        <end position="55"/>
    </location>
</feature>
<keyword evidence="4 6" id="KW-1133">Transmembrane helix</keyword>